<name>A0AAU7YQT5_9SACH</name>
<feature type="compositionally biased region" description="Polar residues" evidence="4">
    <location>
        <begin position="368"/>
        <end position="383"/>
    </location>
</feature>
<dbReference type="PROSITE" id="PS50102">
    <property type="entry name" value="RRM"/>
    <property type="match status" value="1"/>
</dbReference>
<evidence type="ECO:0000256" key="1">
    <source>
        <dbReference type="ARBA" id="ARBA00022553"/>
    </source>
</evidence>
<dbReference type="GO" id="GO:0008361">
    <property type="term" value="P:regulation of cell size"/>
    <property type="evidence" value="ECO:0007669"/>
    <property type="project" value="UniProtKB-ARBA"/>
</dbReference>
<evidence type="ECO:0000259" key="5">
    <source>
        <dbReference type="PROSITE" id="PS50102"/>
    </source>
</evidence>
<feature type="region of interest" description="Disordered" evidence="4">
    <location>
        <begin position="347"/>
        <end position="387"/>
    </location>
</feature>
<dbReference type="SMART" id="SM00360">
    <property type="entry name" value="RRM"/>
    <property type="match status" value="1"/>
</dbReference>
<sequence length="729" mass="78789">MSLVNSHSSASVENAAYNLHRAFSSSTENVGHMTPSNSSPLHHSTVVAMGAESQGGGASNNNNNPANPGSTANNNSNNVNMNSIGGGASLGAGSGATGSISGTKGMNNSHSPLHIATMLNTLSMNSNPPSQQQSNVQGPYLVRLQNVPKDTTLRECHALFALAHGVLSIELSSFQQYAERSQTSGQESTNYIVAKFDSLHLACQYATILDEKAQIFGPSFPFKTYVEVVDELTQQQIPFQTQMQMHQGSPPAPTHVTAYQQPLLSASGVVSPPQSASSVKRPSLLVQRSRFSFTDPFSSEQTNMGSQQPDLITTPLKGHQDTGKSFLLMESDEINDSIWGNGTGIPSSISGLTTSQPPTPHLEWGTTGRRQSSTFYPSQSNTEIPPMHLTGQVQSSQLATGLQQPLPQPQRQSLSYNLVTPLSSDMNLPPQSSQGGILPHQAPAQTQPQSQALQHHQHLHHQQQQLQQQQHHLQQQQHQQQQQSLSQQPQQQQSQQSQAHSQQHQQQHQQQQQQQQPQQQQPQQHPPQQPQQQNSQQAIVGQSQQQVTSGQQKGSSRNSISKTLQVNGPKNAAAALQNTNGISQVDLSLLAKVPPPANPADQNPPCNTLYVGNLPPDATEQELRQLFSSQKGFRRLSFRNKNNNGNGHGPMCFVEFEDVAHATRALAELYGSQLARTSGTHNNKGGIRLSFSKNPLGVRGPNSRRGGATNNTSNAGTTNYSYAAAFGKS</sequence>
<feature type="region of interest" description="Disordered" evidence="4">
    <location>
        <begin position="421"/>
        <end position="563"/>
    </location>
</feature>
<feature type="domain" description="RRM" evidence="5">
    <location>
        <begin position="607"/>
        <end position="694"/>
    </location>
</feature>
<dbReference type="SUPFAM" id="SSF54928">
    <property type="entry name" value="RNA-binding domain, RBD"/>
    <property type="match status" value="1"/>
</dbReference>
<dbReference type="EMBL" id="PP916305">
    <property type="protein sequence ID" value="XCA85061.1"/>
    <property type="molecule type" value="Genomic_DNA"/>
</dbReference>
<dbReference type="FunFam" id="3.30.70.330:FF:000089">
    <property type="entry name" value="RNA binding protein"/>
    <property type="match status" value="1"/>
</dbReference>
<feature type="compositionally biased region" description="Low complexity" evidence="4">
    <location>
        <begin position="59"/>
        <end position="81"/>
    </location>
</feature>
<feature type="compositionally biased region" description="Polar residues" evidence="4">
    <location>
        <begin position="421"/>
        <end position="435"/>
    </location>
</feature>
<dbReference type="GO" id="GO:0003723">
    <property type="term" value="F:RNA binding"/>
    <property type="evidence" value="ECO:0007669"/>
    <property type="project" value="UniProtKB-UniRule"/>
</dbReference>
<evidence type="ECO:0000256" key="2">
    <source>
        <dbReference type="ARBA" id="ARBA00022884"/>
    </source>
</evidence>
<feature type="compositionally biased region" description="Low complexity" evidence="4">
    <location>
        <begin position="530"/>
        <end position="556"/>
    </location>
</feature>
<accession>A0AAU7YQT5</accession>
<dbReference type="GO" id="GO:0061157">
    <property type="term" value="P:mRNA destabilization"/>
    <property type="evidence" value="ECO:0007669"/>
    <property type="project" value="UniProtKB-ARBA"/>
</dbReference>
<feature type="compositionally biased region" description="Low complexity" evidence="4">
    <location>
        <begin position="462"/>
        <end position="523"/>
    </location>
</feature>
<evidence type="ECO:0000256" key="3">
    <source>
        <dbReference type="PROSITE-ProRule" id="PRU00176"/>
    </source>
</evidence>
<dbReference type="InterPro" id="IPR012677">
    <property type="entry name" value="Nucleotide-bd_a/b_plait_sf"/>
</dbReference>
<dbReference type="SMR" id="A0AAU7YQT5"/>
<dbReference type="AlphaFoldDB" id="A0AAU7YQT5"/>
<proteinExistence type="predicted"/>
<evidence type="ECO:0000256" key="4">
    <source>
        <dbReference type="SAM" id="MobiDB-lite"/>
    </source>
</evidence>
<feature type="region of interest" description="Disordered" evidence="4">
    <location>
        <begin position="679"/>
        <end position="720"/>
    </location>
</feature>
<dbReference type="Pfam" id="PF00076">
    <property type="entry name" value="RRM_1"/>
    <property type="match status" value="1"/>
</dbReference>
<reference evidence="6" key="1">
    <citation type="submission" date="2024-06" db="EMBL/GenBank/DDBJ databases">
        <authorList>
            <person name="Stormo B."/>
            <person name="Gladfelter A."/>
        </authorList>
    </citation>
    <scope>NUCLEOTIDE SEQUENCE</scope>
</reference>
<dbReference type="InterPro" id="IPR035979">
    <property type="entry name" value="RBD_domain_sf"/>
</dbReference>
<feature type="compositionally biased region" description="Polar residues" evidence="4">
    <location>
        <begin position="347"/>
        <end position="356"/>
    </location>
</feature>
<feature type="non-terminal residue" evidence="6">
    <location>
        <position position="729"/>
    </location>
</feature>
<feature type="compositionally biased region" description="Low complexity" evidence="4">
    <location>
        <begin position="439"/>
        <end position="454"/>
    </location>
</feature>
<dbReference type="PANTHER" id="PTHR10501">
    <property type="entry name" value="U1 SMALL NUCLEAR RIBONUCLEOPROTEIN A/U2 SMALL NUCLEAR RIBONUCLEOPROTEIN B"/>
    <property type="match status" value="1"/>
</dbReference>
<protein>
    <submittedName>
        <fullName evidence="6">Whi3</fullName>
    </submittedName>
</protein>
<dbReference type="InterPro" id="IPR000504">
    <property type="entry name" value="RRM_dom"/>
</dbReference>
<organism evidence="6">
    <name type="scientific">Eremothecium sp</name>
    <dbReference type="NCBI Taxonomy" id="2012363"/>
    <lineage>
        <taxon>Eukaryota</taxon>
        <taxon>Fungi</taxon>
        <taxon>Dikarya</taxon>
        <taxon>Ascomycota</taxon>
        <taxon>Saccharomycotina</taxon>
        <taxon>Saccharomycetes</taxon>
        <taxon>Saccharomycetales</taxon>
        <taxon>Saccharomycetaceae</taxon>
        <taxon>Eremothecium</taxon>
    </lineage>
</organism>
<gene>
    <name evidence="6" type="primary">ABL158C</name>
</gene>
<evidence type="ECO:0000313" key="6">
    <source>
        <dbReference type="EMBL" id="XCA85061.1"/>
    </source>
</evidence>
<keyword evidence="1" id="KW-0597">Phosphoprotein</keyword>
<keyword evidence="2 3" id="KW-0694">RNA-binding</keyword>
<dbReference type="Gene3D" id="3.30.70.330">
    <property type="match status" value="1"/>
</dbReference>
<feature type="region of interest" description="Disordered" evidence="4">
    <location>
        <begin position="51"/>
        <end position="81"/>
    </location>
</feature>
<feature type="compositionally biased region" description="Low complexity" evidence="4">
    <location>
        <begin position="707"/>
        <end position="720"/>
    </location>
</feature>